<keyword evidence="4" id="KW-1185">Reference proteome</keyword>
<dbReference type="Proteomes" id="UP000799750">
    <property type="component" value="Unassembled WGS sequence"/>
</dbReference>
<accession>A0A6A6QLA4</accession>
<proteinExistence type="predicted"/>
<dbReference type="InterPro" id="IPR007361">
    <property type="entry name" value="DUF427"/>
</dbReference>
<feature type="domain" description="DUF427" evidence="2">
    <location>
        <begin position="57"/>
        <end position="123"/>
    </location>
</feature>
<dbReference type="OrthoDB" id="18996at2759"/>
<feature type="compositionally biased region" description="Polar residues" evidence="1">
    <location>
        <begin position="1"/>
        <end position="17"/>
    </location>
</feature>
<evidence type="ECO:0000313" key="4">
    <source>
        <dbReference type="Proteomes" id="UP000799750"/>
    </source>
</evidence>
<name>A0A6A6QLA4_9PEZI</name>
<protein>
    <recommendedName>
        <fullName evidence="2">DUF427 domain-containing protein</fullName>
    </recommendedName>
</protein>
<gene>
    <name evidence="3" type="ORF">BU16DRAFT_584065</name>
</gene>
<reference evidence="3" key="1">
    <citation type="journal article" date="2020" name="Stud. Mycol.">
        <title>101 Dothideomycetes genomes: a test case for predicting lifestyles and emergence of pathogens.</title>
        <authorList>
            <person name="Haridas S."/>
            <person name="Albert R."/>
            <person name="Binder M."/>
            <person name="Bloem J."/>
            <person name="Labutti K."/>
            <person name="Salamov A."/>
            <person name="Andreopoulos B."/>
            <person name="Baker S."/>
            <person name="Barry K."/>
            <person name="Bills G."/>
            <person name="Bluhm B."/>
            <person name="Cannon C."/>
            <person name="Castanera R."/>
            <person name="Culley D."/>
            <person name="Daum C."/>
            <person name="Ezra D."/>
            <person name="Gonzalez J."/>
            <person name="Henrissat B."/>
            <person name="Kuo A."/>
            <person name="Liang C."/>
            <person name="Lipzen A."/>
            <person name="Lutzoni F."/>
            <person name="Magnuson J."/>
            <person name="Mondo S."/>
            <person name="Nolan M."/>
            <person name="Ohm R."/>
            <person name="Pangilinan J."/>
            <person name="Park H.-J."/>
            <person name="Ramirez L."/>
            <person name="Alfaro M."/>
            <person name="Sun H."/>
            <person name="Tritt A."/>
            <person name="Yoshinaga Y."/>
            <person name="Zwiers L.-H."/>
            <person name="Turgeon B."/>
            <person name="Goodwin S."/>
            <person name="Spatafora J."/>
            <person name="Crous P."/>
            <person name="Grigoriev I."/>
        </authorList>
    </citation>
    <scope>NUCLEOTIDE SEQUENCE</scope>
    <source>
        <strain evidence="3">CBS 269.34</strain>
    </source>
</reference>
<feature type="region of interest" description="Disordered" evidence="1">
    <location>
        <begin position="1"/>
        <end position="32"/>
    </location>
</feature>
<sequence>MGSDMTSPSQLPASSSAMEEKPKPPQYRARPRKTWRVEPVQPHVNGIVIGDWCRPGEVDCNFYFPPEKIKHECFVPSGKMADTEYGLTKYYNIVVSGATVENGAWEVVEPTKDYTWMTEYVGFHVPWMHKDDAVSCRHHEGISLKGVRYNQDDWFG</sequence>
<evidence type="ECO:0000259" key="2">
    <source>
        <dbReference type="Pfam" id="PF04248"/>
    </source>
</evidence>
<dbReference type="AlphaFoldDB" id="A0A6A6QLA4"/>
<dbReference type="Gene3D" id="2.170.150.40">
    <property type="entry name" value="Domain of unknown function (DUF427)"/>
    <property type="match status" value="1"/>
</dbReference>
<organism evidence="3 4">
    <name type="scientific">Lophium mytilinum</name>
    <dbReference type="NCBI Taxonomy" id="390894"/>
    <lineage>
        <taxon>Eukaryota</taxon>
        <taxon>Fungi</taxon>
        <taxon>Dikarya</taxon>
        <taxon>Ascomycota</taxon>
        <taxon>Pezizomycotina</taxon>
        <taxon>Dothideomycetes</taxon>
        <taxon>Pleosporomycetidae</taxon>
        <taxon>Mytilinidiales</taxon>
        <taxon>Mytilinidiaceae</taxon>
        <taxon>Lophium</taxon>
    </lineage>
</organism>
<dbReference type="Pfam" id="PF04248">
    <property type="entry name" value="NTP_transf_9"/>
    <property type="match status" value="1"/>
</dbReference>
<dbReference type="EMBL" id="MU004193">
    <property type="protein sequence ID" value="KAF2493042.1"/>
    <property type="molecule type" value="Genomic_DNA"/>
</dbReference>
<dbReference type="InterPro" id="IPR038694">
    <property type="entry name" value="DUF427_sf"/>
</dbReference>
<evidence type="ECO:0000313" key="3">
    <source>
        <dbReference type="EMBL" id="KAF2493042.1"/>
    </source>
</evidence>
<evidence type="ECO:0000256" key="1">
    <source>
        <dbReference type="SAM" id="MobiDB-lite"/>
    </source>
</evidence>